<organism evidence="2 3">
    <name type="scientific">Glycomyces paridis</name>
    <dbReference type="NCBI Taxonomy" id="2126555"/>
    <lineage>
        <taxon>Bacteria</taxon>
        <taxon>Bacillati</taxon>
        <taxon>Actinomycetota</taxon>
        <taxon>Actinomycetes</taxon>
        <taxon>Glycomycetales</taxon>
        <taxon>Glycomycetaceae</taxon>
        <taxon>Glycomyces</taxon>
    </lineage>
</organism>
<evidence type="ECO:0000256" key="1">
    <source>
        <dbReference type="SAM" id="Phobius"/>
    </source>
</evidence>
<feature type="transmembrane region" description="Helical" evidence="1">
    <location>
        <begin position="67"/>
        <end position="85"/>
    </location>
</feature>
<protein>
    <submittedName>
        <fullName evidence="2">Uncharacterized protein</fullName>
    </submittedName>
</protein>
<feature type="transmembrane region" description="Helical" evidence="1">
    <location>
        <begin position="44"/>
        <end position="60"/>
    </location>
</feature>
<keyword evidence="1" id="KW-0472">Membrane</keyword>
<keyword evidence="1" id="KW-0812">Transmembrane</keyword>
<reference evidence="2 3" key="1">
    <citation type="journal article" date="2018" name="Int. J. Syst. Evol. Microbiol.">
        <title>Glycomyces paridis sp. nov., isolated from the medicinal plant Paris polyphylla.</title>
        <authorList>
            <person name="Fang X.M."/>
            <person name="Bai J.L."/>
            <person name="Su J."/>
            <person name="Zhao L.L."/>
            <person name="Liu H.Y."/>
            <person name="Ma B.P."/>
            <person name="Zhang Y.Q."/>
            <person name="Yu L.Y."/>
        </authorList>
    </citation>
    <scope>NUCLEOTIDE SEQUENCE [LARGE SCALE GENOMIC DNA]</scope>
    <source>
        <strain evidence="2 3">CPCC 204357</strain>
    </source>
</reference>
<dbReference type="RefSeq" id="WP_136531153.1">
    <property type="nucleotide sequence ID" value="NZ_STGX01000014.1"/>
</dbReference>
<dbReference type="AlphaFoldDB" id="A0A4S8PDZ1"/>
<gene>
    <name evidence="2" type="ORF">E9998_18385</name>
</gene>
<evidence type="ECO:0000313" key="2">
    <source>
        <dbReference type="EMBL" id="THV26524.1"/>
    </source>
</evidence>
<dbReference type="OrthoDB" id="8084250at2"/>
<evidence type="ECO:0000313" key="3">
    <source>
        <dbReference type="Proteomes" id="UP000305792"/>
    </source>
</evidence>
<sequence length="93" mass="9229">MIQAIGLGLLAGLMIGNGLPHFIKGVTGERYPTVFGSGPLVNLAAGWSGIGLGVLALVAADLPDAPLAGGAALALGVLLMGLFHARGLAWGRD</sequence>
<dbReference type="EMBL" id="STGX01000014">
    <property type="protein sequence ID" value="THV26524.1"/>
    <property type="molecule type" value="Genomic_DNA"/>
</dbReference>
<name>A0A4S8PDZ1_9ACTN</name>
<accession>A0A4S8PDZ1</accession>
<dbReference type="Proteomes" id="UP000305792">
    <property type="component" value="Unassembled WGS sequence"/>
</dbReference>
<proteinExistence type="predicted"/>
<keyword evidence="1" id="KW-1133">Transmembrane helix</keyword>
<comment type="caution">
    <text evidence="2">The sequence shown here is derived from an EMBL/GenBank/DDBJ whole genome shotgun (WGS) entry which is preliminary data.</text>
</comment>
<keyword evidence="3" id="KW-1185">Reference proteome</keyword>